<dbReference type="Pfam" id="PF03995">
    <property type="entry name" value="Inhibitor_I36"/>
    <property type="match status" value="1"/>
</dbReference>
<protein>
    <recommendedName>
        <fullName evidence="4">Peptidase inhibitor family I36 protein</fullName>
    </recommendedName>
</protein>
<accession>A0A558DGQ3</accession>
<reference evidence="2 3" key="1">
    <citation type="submission" date="2019-07" db="EMBL/GenBank/DDBJ databases">
        <authorList>
            <person name="Duangmal K."/>
            <person name="Teo W.F.A."/>
        </authorList>
    </citation>
    <scope>NUCLEOTIDE SEQUENCE [LARGE SCALE GENOMIC DNA]</scope>
    <source>
        <strain evidence="2 3">TBRC 6029</strain>
    </source>
</reference>
<sequence>MHVRAFLPRLLVLAAIGILAGGGVAEAAGPGMPADCHQGEFCVWAEESFGAQVERLDLRTANPEECLLLPGELEGKSFVNLMDREVTVYQDSECSTEGDFTTYPGHGTFVPRAPFLVRAVTIWDPGA</sequence>
<evidence type="ECO:0000256" key="1">
    <source>
        <dbReference type="SAM" id="SignalP"/>
    </source>
</evidence>
<evidence type="ECO:0000313" key="3">
    <source>
        <dbReference type="Proteomes" id="UP000320011"/>
    </source>
</evidence>
<reference evidence="2 3" key="2">
    <citation type="submission" date="2019-08" db="EMBL/GenBank/DDBJ databases">
        <title>Amycolatopsis acidicola sp. nov., isolated from peat swamp forest soil.</title>
        <authorList>
            <person name="Srisuk N."/>
        </authorList>
    </citation>
    <scope>NUCLEOTIDE SEQUENCE [LARGE SCALE GENOMIC DNA]</scope>
    <source>
        <strain evidence="2 3">TBRC 6029</strain>
    </source>
</reference>
<dbReference type="OrthoDB" id="5196292at2"/>
<name>A0A558DGQ3_9PSEU</name>
<evidence type="ECO:0000313" key="2">
    <source>
        <dbReference type="EMBL" id="TVT60063.1"/>
    </source>
</evidence>
<feature type="signal peptide" evidence="1">
    <location>
        <begin position="1"/>
        <end position="27"/>
    </location>
</feature>
<organism evidence="2 3">
    <name type="scientific">Amycolatopsis rhizosphaerae</name>
    <dbReference type="NCBI Taxonomy" id="2053003"/>
    <lineage>
        <taxon>Bacteria</taxon>
        <taxon>Bacillati</taxon>
        <taxon>Actinomycetota</taxon>
        <taxon>Actinomycetes</taxon>
        <taxon>Pseudonocardiales</taxon>
        <taxon>Pseudonocardiaceae</taxon>
        <taxon>Amycolatopsis</taxon>
    </lineage>
</organism>
<dbReference type="AlphaFoldDB" id="A0A558DGQ3"/>
<dbReference type="RefSeq" id="WP_144586087.1">
    <property type="nucleotide sequence ID" value="NZ_VJWX01000028.1"/>
</dbReference>
<proteinExistence type="predicted"/>
<dbReference type="Proteomes" id="UP000320011">
    <property type="component" value="Unassembled WGS sequence"/>
</dbReference>
<evidence type="ECO:0008006" key="4">
    <source>
        <dbReference type="Google" id="ProtNLM"/>
    </source>
</evidence>
<gene>
    <name evidence="2" type="ORF">FNH05_05050</name>
</gene>
<keyword evidence="1" id="KW-0732">Signal</keyword>
<keyword evidence="3" id="KW-1185">Reference proteome</keyword>
<dbReference type="EMBL" id="VJWX01000028">
    <property type="protein sequence ID" value="TVT60063.1"/>
    <property type="molecule type" value="Genomic_DNA"/>
</dbReference>
<comment type="caution">
    <text evidence="2">The sequence shown here is derived from an EMBL/GenBank/DDBJ whole genome shotgun (WGS) entry which is preliminary data.</text>
</comment>
<feature type="chain" id="PRO_5022140771" description="Peptidase inhibitor family I36 protein" evidence="1">
    <location>
        <begin position="28"/>
        <end position="127"/>
    </location>
</feature>